<dbReference type="FunFam" id="1.10.10.60:FF:000010">
    <property type="entry name" value="Transcriptional activator Myb isoform A"/>
    <property type="match status" value="1"/>
</dbReference>
<feature type="domain" description="Myb-like" evidence="25">
    <location>
        <begin position="663"/>
        <end position="714"/>
    </location>
</feature>
<dbReference type="InterPro" id="IPR056790">
    <property type="entry name" value="Ribophorin_II_C"/>
</dbReference>
<keyword evidence="16" id="KW-0539">Nucleus</keyword>
<organism evidence="28 29">
    <name type="scientific">Scophthalmus maximus</name>
    <name type="common">Turbot</name>
    <name type="synonym">Psetta maxima</name>
    <dbReference type="NCBI Taxonomy" id="52904"/>
    <lineage>
        <taxon>Eukaryota</taxon>
        <taxon>Metazoa</taxon>
        <taxon>Chordata</taxon>
        <taxon>Craniata</taxon>
        <taxon>Vertebrata</taxon>
        <taxon>Euteleostomi</taxon>
        <taxon>Actinopterygii</taxon>
        <taxon>Neopterygii</taxon>
        <taxon>Teleostei</taxon>
        <taxon>Neoteleostei</taxon>
        <taxon>Acanthomorphata</taxon>
        <taxon>Carangaria</taxon>
        <taxon>Pleuronectiformes</taxon>
        <taxon>Pleuronectoidei</taxon>
        <taxon>Scophthalmidae</taxon>
        <taxon>Scophthalmus</taxon>
    </lineage>
</organism>
<proteinExistence type="inferred from homology"/>
<evidence type="ECO:0000256" key="15">
    <source>
        <dbReference type="ARBA" id="ARBA00023163"/>
    </source>
</evidence>
<evidence type="ECO:0000259" key="25">
    <source>
        <dbReference type="PROSITE" id="PS50090"/>
    </source>
</evidence>
<feature type="region of interest" description="Disordered" evidence="23">
    <location>
        <begin position="849"/>
        <end position="899"/>
    </location>
</feature>
<evidence type="ECO:0000259" key="26">
    <source>
        <dbReference type="PROSITE" id="PS51294"/>
    </source>
</evidence>
<dbReference type="SUPFAM" id="SSF46689">
    <property type="entry name" value="Homeodomain-like"/>
    <property type="match status" value="2"/>
</dbReference>
<keyword evidence="7 24" id="KW-0812">Transmembrane</keyword>
<evidence type="ECO:0000256" key="21">
    <source>
        <dbReference type="ARBA" id="ARBA00046750"/>
    </source>
</evidence>
<feature type="transmembrane region" description="Helical" evidence="24">
    <location>
        <begin position="1716"/>
        <end position="1736"/>
    </location>
</feature>
<evidence type="ECO:0000256" key="4">
    <source>
        <dbReference type="ARBA" id="ARBA00004922"/>
    </source>
</evidence>
<comment type="function">
    <text evidence="20">Protein phosphatase that displays CTD phosphatase activity and regulates transcription of snRNA genes. Recognizes and binds phosphorylated 'Ser-7' of the C-terminal heptapeptide repeat domain (CTD) of the largest RNA polymerase II subunit POLR2A, and mediates dephosphorylation of 'Ser-5' of the CTD, thereby promoting transcription of snRNA genes. Downstream of EIF2AK3/PERK, dephosphorylates ERN1, a sensor for the endoplasmic reticulum unfolded protein response (UPR), to abort failed ER-stress adaptation and trigger apoptosis.</text>
</comment>
<dbReference type="Pfam" id="PF13921">
    <property type="entry name" value="Myb_DNA-bind_6"/>
    <property type="match status" value="1"/>
</dbReference>
<dbReference type="EMBL" id="VEVO01000011">
    <property type="protein sequence ID" value="KAF0035357.1"/>
    <property type="molecule type" value="Genomic_DNA"/>
</dbReference>
<evidence type="ECO:0000256" key="10">
    <source>
        <dbReference type="ARBA" id="ARBA00022824"/>
    </source>
</evidence>
<sequence>MMEKEQHNSVVFNASKRELFTTNNGYKSMQKRLRAQWKIQSMKEELSVDKLKGVKLWITAGPREMFTESELEALRHYLDGGGNVLVMLGERGEIKNDTNINFLLKEFGIKVNNDVVVRNVYYKYFHPKEALVSNGVLNREISRAAGKVVTGIIEEENIGNNAQALTFVYPYGATLKVMKPAVAVLSTGSVCFPLNRPVLAFYQGKEAGKLVVLGSCHMFSDQYIDKEENSKIMDVVLQWLMTDNIQLNQIDAENPEITDYTMLPDTGCLSEQLRVCLQEGDENPRDFNSLFDMSLFNLSTDTLPQVISAYKQLNVKDEPLQLITPQFETPLPQLQPSVFPPALSDLPPPMLDLFDLDETFSSEKVRLAQLTNKCTDDDLEFYVRKCGEILGVTPKLDKDQRDAKHILEHIFFQVVEFKKLNQEHEVDAEAQFTPLSKLIESVRISYSLDSGRDDRTTRDDIGKTQEKVSIIEKYINNQHKHPIKEYLSAQAKLSEICDYDALTNHNYKITKDKDFKAKFITRANYRDAVEERSIAKMCGYPICPNKLGKMPTQQYKICTKTNRVYDMTERKPPKRLKYKYQRHLCGSDRMRGPMETNTQSSSCLGSKMLDITRSDFNESTDLHNKPAFLPVMTTAFSIVSLGLEDGEEAMVQDTDSDVAEQRDGGRAKVKWTQEEDDKLKALVQKLGQNDWKHIASYLPNHSEHQCQHRWLKVLDPELVKGPWTKEEDEKVIELVNLYGNKQWAMVAKHLKGRLGKQCRERWHNHLNPDVKKSSWTAEEDLVIYKAHCLLGNRWAEIAKLLPGRTDNAVKNHWNSTIKRKLEMGFYAGEVFKPDELEQLLARVNKDVQERQVSASDEASPGEAGPSEVVLSPKDGSSSKTEADTPGEMTSTSWVVDSSGFLSPTGPGLKEVLDMVDGDIDGWCNLAAFDLPEESPSPERHQFRLEGSALQELSKGSKGELIPISPGGVTPPSILTHRSRRRIALSPDANNSMTPKSTPVKILPFSPSQFLNMWTKQDTHDLENPSLTSTPVCSQKAIVTTPLQRDKTPLTQKENSAFVTPNHKSDLCTTPRTPTPFKNAMEKYGPLQPLPQTPNLEDDINEVILRDAGIDLAVVRSTPPEQRRKTLHRPPMKKVRKSLALDVMDCQVIKRKSFKTEPKHSVKEEAEIVTLNSSSFCRLLGWFLLNLALAGAQALTPAHHLSLPDVARLQSLLSQQFTDLESAYHSVVGLTKLGAAVPDHDHVCQFLKSQLDPTSVDSVFFAAETSQAISGCEIPVSNETRDILLAAVSEDSTMAQIHRAVSALSSLGLPVVSQEVVGALAARINKEDNVMAITSALQTAARLSQQAELGGILEEIEDLTARLDDLGGIYLQFEEGLEATAMFVTAAYSLSDHVDMEPPLKEDQVIQLVNSIFSKKSWDSLAEAFSVASAAAALSSNRFHVPVIVSAHGPATVSHSQPTLQLLVTDVMSQPLASANVLVESAYAVASKSVILSQASFTLNDGVYELNFMSTQPASGYYQFTIAVTGDSRLVANHVELKVKVSTEVAITSMDLSVVDKDQSIGTKTTRVDYPSKAKSSFIADSHQNFAMSFQLVDVNTGVELTPHQTFVRLHNQKTGQEVVFVAEPDSKSLYKFELDTAERKSEFDSISGTYSLCLIVGDATLENPILWNVADVVLKFVDEEAPATIQSKTLYVPKPEIQHLFREPEKKPPTVVSNTFTALVLSPFLLLLILWFKLGANISSFSFSPSTILFHVGHAATLGLMYVYWTHLNMFQTLKYLAFIGGVTFLAGNRMLAQKAVKRIEKK</sequence>
<feature type="domain" description="HTH myb-type" evidence="26">
    <location>
        <begin position="715"/>
        <end position="770"/>
    </location>
</feature>
<keyword evidence="10" id="KW-0256">Endoplasmic reticulum</keyword>
<evidence type="ECO:0000256" key="24">
    <source>
        <dbReference type="SAM" id="Phobius"/>
    </source>
</evidence>
<keyword evidence="14 24" id="KW-0472">Membrane</keyword>
<evidence type="ECO:0000256" key="13">
    <source>
        <dbReference type="ARBA" id="ARBA00023125"/>
    </source>
</evidence>
<dbReference type="Pfam" id="PF23860">
    <property type="entry name" value="Ribophorin_II_3rd"/>
    <property type="match status" value="1"/>
</dbReference>
<dbReference type="GO" id="GO:0008250">
    <property type="term" value="C:oligosaccharyltransferase complex"/>
    <property type="evidence" value="ECO:0007669"/>
    <property type="project" value="InterPro"/>
</dbReference>
<evidence type="ECO:0000256" key="14">
    <source>
        <dbReference type="ARBA" id="ARBA00023136"/>
    </source>
</evidence>
<feature type="domain" description="HTH myb-type" evidence="26">
    <location>
        <begin position="771"/>
        <end position="821"/>
    </location>
</feature>
<evidence type="ECO:0000256" key="17">
    <source>
        <dbReference type="ARBA" id="ARBA00030078"/>
    </source>
</evidence>
<evidence type="ECO:0000256" key="7">
    <source>
        <dbReference type="ARBA" id="ARBA00022692"/>
    </source>
</evidence>
<dbReference type="InterPro" id="IPR055374">
    <property type="entry name" value="Ribophorin_II_3rd"/>
</dbReference>
<dbReference type="PROSITE" id="PS51294">
    <property type="entry name" value="HTH_MYB"/>
    <property type="match status" value="3"/>
</dbReference>
<comment type="caution">
    <text evidence="28">The sequence shown here is derived from an EMBL/GenBank/DDBJ whole genome shotgun (WGS) entry which is preliminary data.</text>
</comment>
<dbReference type="InterPro" id="IPR048643">
    <property type="entry name" value="Itf52_C"/>
</dbReference>
<evidence type="ECO:0000256" key="11">
    <source>
        <dbReference type="ARBA" id="ARBA00022989"/>
    </source>
</evidence>
<dbReference type="InterPro" id="IPR055460">
    <property type="entry name" value="IFT52_central"/>
</dbReference>
<comment type="subunit">
    <text evidence="21">Component of the oligosaccharyltransferase (OST) complex. OST exists in two different complex forms which contain common core subunits RPN1, RPN2, OST48, OST4, DAD1 and TMEM258, either STT3A or STT3B as catalytic subunits, and form-specific accessory subunits. STT3A complex assembly occurs through the formation of 3 subcomplexes. Subcomplex 1 contains RPN1 and TMEM258, subcomplex 2 contains the STT3A-specific subunits STT3A, DC2/OSTC, and KCP2 as well as the core subunit OST4, and subcomplex 3 contains RPN2, DAD1, and OST48. The STT3A complex can form stable complexes with the Sec61 complex or with both the Sec61 and TRAP complexes. Interacts with DDI2. Interacts with TMEM35A/NACHO.</text>
</comment>
<feature type="domain" description="Myb-like" evidence="25">
    <location>
        <begin position="767"/>
        <end position="817"/>
    </location>
</feature>
<feature type="compositionally biased region" description="Polar residues" evidence="23">
    <location>
        <begin position="887"/>
        <end position="899"/>
    </location>
</feature>
<comment type="pathway">
    <text evidence="4">Protein modification; protein glycosylation.</text>
</comment>
<evidence type="ECO:0000256" key="2">
    <source>
        <dbReference type="ARBA" id="ARBA00004123"/>
    </source>
</evidence>
<evidence type="ECO:0000256" key="3">
    <source>
        <dbReference type="ARBA" id="ARBA00004477"/>
    </source>
</evidence>
<dbReference type="InterPro" id="IPR055375">
    <property type="entry name" value="Ribophorin_II_2nd"/>
</dbReference>
<evidence type="ECO:0000256" key="16">
    <source>
        <dbReference type="ARBA" id="ARBA00023242"/>
    </source>
</evidence>
<dbReference type="PANTHER" id="PTHR12640">
    <property type="entry name" value="RIBOPHORIN II"/>
    <property type="match status" value="1"/>
</dbReference>
<dbReference type="Pfam" id="PF25147">
    <property type="entry name" value="Ribophorin_II_C"/>
    <property type="match status" value="1"/>
</dbReference>
<comment type="function">
    <text evidence="1">Subunit of the oligosaccharyl transferase (OST) complex that catalyzes the initial transfer of a defined glycan (Glc(3)Man(9)GlcNAc(2) in eukaryotes) from the lipid carrier dolichol-pyrophosphate to an asparagine residue within an Asn-X-Ser/Thr consensus motif in nascent polypeptide chains, the first step in protein N-glycosylation. N-glycosylation occurs cotranslationally and the complex associates with the Sec61 complex at the channel-forming translocon complex that mediates protein translocation across the endoplasmic reticulum (ER). All subunits are required for a maximal enzyme activity.</text>
</comment>
<name>A0A6A4SPZ3_SCOMX</name>
<dbReference type="InterPro" id="IPR055458">
    <property type="entry name" value="IFT52_GIFT"/>
</dbReference>
<evidence type="ECO:0000256" key="8">
    <source>
        <dbReference type="ARBA" id="ARBA00022729"/>
    </source>
</evidence>
<dbReference type="PROSITE" id="PS51479">
    <property type="entry name" value="ZF_RTR1"/>
    <property type="match status" value="1"/>
</dbReference>
<dbReference type="InterPro" id="IPR038534">
    <property type="entry name" value="Rtr1/RPAP2_sf"/>
</dbReference>
<dbReference type="Gene3D" id="1.25.40.820">
    <property type="match status" value="1"/>
</dbReference>
<dbReference type="InterPro" id="IPR008814">
    <property type="entry name" value="Swp1"/>
</dbReference>
<keyword evidence="12" id="KW-0805">Transcription regulation</keyword>
<dbReference type="InterPro" id="IPR009057">
    <property type="entry name" value="Homeodomain-like_sf"/>
</dbReference>
<dbReference type="GO" id="GO:0003677">
    <property type="term" value="F:DNA binding"/>
    <property type="evidence" value="ECO:0007669"/>
    <property type="project" value="UniProtKB-KW"/>
</dbReference>
<dbReference type="SMART" id="SM00717">
    <property type="entry name" value="SANT"/>
    <property type="match status" value="3"/>
</dbReference>
<evidence type="ECO:0000256" key="18">
    <source>
        <dbReference type="ARBA" id="ARBA00030216"/>
    </source>
</evidence>
<dbReference type="InterPro" id="IPR015395">
    <property type="entry name" value="C-myb_C"/>
</dbReference>
<dbReference type="InterPro" id="IPR017930">
    <property type="entry name" value="Myb_dom"/>
</dbReference>
<evidence type="ECO:0000256" key="22">
    <source>
        <dbReference type="PROSITE-ProRule" id="PRU00812"/>
    </source>
</evidence>
<dbReference type="Pfam" id="PF00249">
    <property type="entry name" value="Myb_DNA-binding"/>
    <property type="match status" value="1"/>
</dbReference>
<dbReference type="Pfam" id="PF23861">
    <property type="entry name" value="Ribophorin_II_2nd"/>
    <property type="match status" value="1"/>
</dbReference>
<dbReference type="Pfam" id="PF23355">
    <property type="entry name" value="IFT52_GIFT"/>
    <property type="match status" value="1"/>
</dbReference>
<gene>
    <name evidence="28" type="ORF">F2P81_013115</name>
</gene>
<keyword evidence="15" id="KW-0804">Transcription</keyword>
<feature type="transmembrane region" description="Helical" evidence="24">
    <location>
        <begin position="1773"/>
        <end position="1793"/>
    </location>
</feature>
<comment type="similarity">
    <text evidence="5">Belongs to the SWP1 family.</text>
</comment>
<feature type="domain" description="Myb-like" evidence="25">
    <location>
        <begin position="715"/>
        <end position="766"/>
    </location>
</feature>
<dbReference type="Pfam" id="PF21178">
    <property type="entry name" value="Itf52_C"/>
    <property type="match status" value="1"/>
</dbReference>
<evidence type="ECO:0000256" key="23">
    <source>
        <dbReference type="SAM" id="MobiDB-lite"/>
    </source>
</evidence>
<evidence type="ECO:0000256" key="9">
    <source>
        <dbReference type="ARBA" id="ARBA00022737"/>
    </source>
</evidence>
<feature type="domain" description="HTH myb-type" evidence="26">
    <location>
        <begin position="663"/>
        <end position="714"/>
    </location>
</feature>
<reference evidence="28 29" key="1">
    <citation type="submission" date="2019-06" db="EMBL/GenBank/DDBJ databases">
        <title>Draft genomes of female and male turbot (Scophthalmus maximus).</title>
        <authorList>
            <person name="Xu H."/>
            <person name="Xu X.-W."/>
            <person name="Shao C."/>
            <person name="Chen S."/>
        </authorList>
    </citation>
    <scope>NUCLEOTIDE SEQUENCE [LARGE SCALE GENOMIC DNA]</scope>
    <source>
        <strain evidence="28">Ysfricsl-2016a</strain>
        <tissue evidence="28">Blood</tissue>
    </source>
</reference>
<feature type="transmembrane region" description="Helical" evidence="24">
    <location>
        <begin position="1748"/>
        <end position="1767"/>
    </location>
</feature>
<dbReference type="InterPro" id="IPR007308">
    <property type="entry name" value="Rtr1/RPAP2_dom"/>
</dbReference>
<dbReference type="InterPro" id="IPR001005">
    <property type="entry name" value="SANT/Myb"/>
</dbReference>
<dbReference type="Pfam" id="PF04181">
    <property type="entry name" value="RPAP2_Rtr1"/>
    <property type="match status" value="1"/>
</dbReference>
<feature type="domain" description="RTR1-type" evidence="27">
    <location>
        <begin position="515"/>
        <end position="631"/>
    </location>
</feature>
<dbReference type="FunFam" id="1.10.10.60:FF:000016">
    <property type="entry name" value="Transcriptional activator Myb isoform A"/>
    <property type="match status" value="1"/>
</dbReference>
<dbReference type="Pfam" id="PF09316">
    <property type="entry name" value="Cmyb_C"/>
    <property type="match status" value="1"/>
</dbReference>
<evidence type="ECO:0000256" key="5">
    <source>
        <dbReference type="ARBA" id="ARBA00009038"/>
    </source>
</evidence>
<keyword evidence="11 24" id="KW-1133">Transmembrane helix</keyword>
<evidence type="ECO:0000313" key="29">
    <source>
        <dbReference type="Proteomes" id="UP000438429"/>
    </source>
</evidence>
<dbReference type="GO" id="GO:0005634">
    <property type="term" value="C:nucleus"/>
    <property type="evidence" value="ECO:0007669"/>
    <property type="project" value="UniProtKB-SubCell"/>
</dbReference>
<dbReference type="Proteomes" id="UP000438429">
    <property type="component" value="Unassembled WGS sequence"/>
</dbReference>
<accession>A0A6A4SPZ3</accession>
<dbReference type="GO" id="GO:0006487">
    <property type="term" value="P:protein N-linked glycosylation"/>
    <property type="evidence" value="ECO:0007669"/>
    <property type="project" value="TreeGrafter"/>
</dbReference>
<keyword evidence="8" id="KW-0732">Signal</keyword>
<evidence type="ECO:0000313" key="28">
    <source>
        <dbReference type="EMBL" id="KAF0035357.1"/>
    </source>
</evidence>
<keyword evidence="13" id="KW-0238">DNA-binding</keyword>
<dbReference type="CDD" id="cd23683">
    <property type="entry name" value="IFT52_CTD"/>
    <property type="match status" value="1"/>
</dbReference>
<evidence type="ECO:0000256" key="6">
    <source>
        <dbReference type="ARBA" id="ARBA00017612"/>
    </source>
</evidence>
<evidence type="ECO:0000256" key="12">
    <source>
        <dbReference type="ARBA" id="ARBA00023015"/>
    </source>
</evidence>
<evidence type="ECO:0000259" key="27">
    <source>
        <dbReference type="PROSITE" id="PS51479"/>
    </source>
</evidence>
<dbReference type="CDD" id="cd00167">
    <property type="entry name" value="SANT"/>
    <property type="match status" value="3"/>
</dbReference>
<dbReference type="Gene3D" id="6.10.250.2800">
    <property type="match status" value="1"/>
</dbReference>
<evidence type="ECO:0000256" key="1">
    <source>
        <dbReference type="ARBA" id="ARBA00002791"/>
    </source>
</evidence>
<protein>
    <recommendedName>
        <fullName evidence="6">Dolichyl-diphosphooligosaccharide--protein glycosyltransferase subunit 2</fullName>
    </recommendedName>
    <alternativeName>
        <fullName evidence="18">Dolichyl-diphosphooligosaccharide--protein glycosyltransferase 63 kDa subunit</fullName>
    </alternativeName>
    <alternativeName>
        <fullName evidence="19">Ribophorin II</fullName>
    </alternativeName>
    <alternativeName>
        <fullName evidence="17">Ribophorin-2</fullName>
    </alternativeName>
</protein>
<dbReference type="InterPro" id="IPR055373">
    <property type="entry name" value="Ribophorin_II_N"/>
</dbReference>
<evidence type="ECO:0000256" key="20">
    <source>
        <dbReference type="ARBA" id="ARBA00045547"/>
    </source>
</evidence>
<dbReference type="Gene3D" id="1.10.10.60">
    <property type="entry name" value="Homeodomain-like"/>
    <property type="match status" value="3"/>
</dbReference>
<comment type="similarity">
    <text evidence="22">Belongs to the RPAP2 family.</text>
</comment>
<keyword evidence="9" id="KW-0677">Repeat</keyword>
<dbReference type="Pfam" id="PF05817">
    <property type="entry name" value="Ribophorin_II"/>
    <property type="match status" value="1"/>
</dbReference>
<dbReference type="Pfam" id="PF23352">
    <property type="entry name" value="IFT52_central"/>
    <property type="match status" value="1"/>
</dbReference>
<dbReference type="PANTHER" id="PTHR12640:SF0">
    <property type="entry name" value="DOLICHYL-DIPHOSPHOOLIGOSACCHARIDE--PROTEIN GLYCOSYLTRANSFERASE SUBUNIT 2"/>
    <property type="match status" value="1"/>
</dbReference>
<comment type="subcellular location">
    <subcellularLocation>
        <location evidence="3">Endoplasmic reticulum membrane</location>
        <topology evidence="3">Multi-pass membrane protein</topology>
    </subcellularLocation>
    <subcellularLocation>
        <location evidence="2">Nucleus</location>
    </subcellularLocation>
</comment>
<evidence type="ECO:0000256" key="19">
    <source>
        <dbReference type="ARBA" id="ARBA00032139"/>
    </source>
</evidence>
<dbReference type="PROSITE" id="PS50090">
    <property type="entry name" value="MYB_LIKE"/>
    <property type="match status" value="3"/>
</dbReference>